<keyword evidence="2" id="KW-1185">Reference proteome</keyword>
<evidence type="ECO:0000313" key="3">
    <source>
        <dbReference type="RefSeq" id="XP_024875714.1"/>
    </source>
</evidence>
<feature type="compositionally biased region" description="Basic residues" evidence="1">
    <location>
        <begin position="108"/>
        <end position="123"/>
    </location>
</feature>
<feature type="region of interest" description="Disordered" evidence="1">
    <location>
        <begin position="85"/>
        <end position="123"/>
    </location>
</feature>
<sequence>MPEESFDLQAPDSLDDTLGYQETIDSNLLDTHTAAPIIDESEPDSEPLLMDNIRTNKDSPQRSRGRLRLCRRGCNLQRAAPIINESEPDSESLLMGNIRTNENSPQRSRGRLRLRRRGCNLQR</sequence>
<gene>
    <name evidence="3" type="primary">LOC112457073</name>
</gene>
<dbReference type="AlphaFoldDB" id="A0A6J1Q0Q9"/>
<dbReference type="GeneID" id="112457073"/>
<evidence type="ECO:0000256" key="1">
    <source>
        <dbReference type="SAM" id="MobiDB-lite"/>
    </source>
</evidence>
<evidence type="ECO:0000313" key="2">
    <source>
        <dbReference type="Proteomes" id="UP000504618"/>
    </source>
</evidence>
<proteinExistence type="predicted"/>
<feature type="non-terminal residue" evidence="3">
    <location>
        <position position="123"/>
    </location>
</feature>
<protein>
    <submittedName>
        <fullName evidence="3">Uncharacterized protein LOC112457073</fullName>
    </submittedName>
</protein>
<feature type="region of interest" description="Disordered" evidence="1">
    <location>
        <begin position="32"/>
        <end position="65"/>
    </location>
</feature>
<accession>A0A6J1Q0Q9</accession>
<reference evidence="3" key="1">
    <citation type="submission" date="2025-08" db="UniProtKB">
        <authorList>
            <consortium name="RefSeq"/>
        </authorList>
    </citation>
    <scope>IDENTIFICATION</scope>
    <source>
        <tissue evidence="3">Whole body</tissue>
    </source>
</reference>
<name>A0A6J1Q0Q9_9HYME</name>
<organism evidence="2 3">
    <name type="scientific">Temnothorax curvispinosus</name>
    <dbReference type="NCBI Taxonomy" id="300111"/>
    <lineage>
        <taxon>Eukaryota</taxon>
        <taxon>Metazoa</taxon>
        <taxon>Ecdysozoa</taxon>
        <taxon>Arthropoda</taxon>
        <taxon>Hexapoda</taxon>
        <taxon>Insecta</taxon>
        <taxon>Pterygota</taxon>
        <taxon>Neoptera</taxon>
        <taxon>Endopterygota</taxon>
        <taxon>Hymenoptera</taxon>
        <taxon>Apocrita</taxon>
        <taxon>Aculeata</taxon>
        <taxon>Formicoidea</taxon>
        <taxon>Formicidae</taxon>
        <taxon>Myrmicinae</taxon>
        <taxon>Temnothorax</taxon>
    </lineage>
</organism>
<dbReference type="RefSeq" id="XP_024875714.1">
    <property type="nucleotide sequence ID" value="XM_025019946.1"/>
</dbReference>
<dbReference type="Proteomes" id="UP000504618">
    <property type="component" value="Unplaced"/>
</dbReference>